<reference evidence="1" key="1">
    <citation type="submission" date="2020-07" db="EMBL/GenBank/DDBJ databases">
        <title>Huge and variable diversity of episymbiotic CPR bacteria and DPANN archaea in groundwater ecosystems.</title>
        <authorList>
            <person name="He C.Y."/>
            <person name="Keren R."/>
            <person name="Whittaker M."/>
            <person name="Farag I.F."/>
            <person name="Doudna J."/>
            <person name="Cate J.H.D."/>
            <person name="Banfield J.F."/>
        </authorList>
    </citation>
    <scope>NUCLEOTIDE SEQUENCE</scope>
    <source>
        <strain evidence="1">NC_groundwater_1226_Ag_S-0.1um_59_124</strain>
    </source>
</reference>
<name>A0A932YYA9_9BACT</name>
<dbReference type="Pfam" id="PF02686">
    <property type="entry name" value="GatC"/>
    <property type="match status" value="1"/>
</dbReference>
<evidence type="ECO:0000313" key="1">
    <source>
        <dbReference type="EMBL" id="MBI4132429.1"/>
    </source>
</evidence>
<sequence>MKHIAKLARIELSEADIGALQTELSAILDFAAKLDEAATANVDPLWGGHDLTNATREDGSSISRNNETGAVLVDPAPLHRGGYVEVKAVFNRER</sequence>
<dbReference type="Gene3D" id="1.10.20.60">
    <property type="entry name" value="Glu-tRNAGln amidotransferase C subunit, N-terminal domain"/>
    <property type="match status" value="1"/>
</dbReference>
<dbReference type="AlphaFoldDB" id="A0A932YYA9"/>
<dbReference type="InterPro" id="IPR036113">
    <property type="entry name" value="Asp/Glu-ADT_sf_sub_c"/>
</dbReference>
<dbReference type="EMBL" id="JACQMJ010000008">
    <property type="protein sequence ID" value="MBI4132429.1"/>
    <property type="molecule type" value="Genomic_DNA"/>
</dbReference>
<dbReference type="InterPro" id="IPR003837">
    <property type="entry name" value="GatC"/>
</dbReference>
<dbReference type="Proteomes" id="UP000704960">
    <property type="component" value="Unassembled WGS sequence"/>
</dbReference>
<dbReference type="SUPFAM" id="SSF141000">
    <property type="entry name" value="Glu-tRNAGln amidotransferase C subunit"/>
    <property type="match status" value="1"/>
</dbReference>
<protein>
    <submittedName>
        <fullName evidence="1">Aspartyl/glutamyl-tRNA amidotransferase subunit C</fullName>
    </submittedName>
</protein>
<organism evidence="1 2">
    <name type="scientific">Candidatus Sungiibacteriota bacterium</name>
    <dbReference type="NCBI Taxonomy" id="2750080"/>
    <lineage>
        <taxon>Bacteria</taxon>
        <taxon>Candidatus Sungiibacteriota</taxon>
    </lineage>
</organism>
<dbReference type="GO" id="GO:0006450">
    <property type="term" value="P:regulation of translational fidelity"/>
    <property type="evidence" value="ECO:0007669"/>
    <property type="project" value="InterPro"/>
</dbReference>
<proteinExistence type="predicted"/>
<accession>A0A932YYA9</accession>
<evidence type="ECO:0000313" key="2">
    <source>
        <dbReference type="Proteomes" id="UP000704960"/>
    </source>
</evidence>
<comment type="caution">
    <text evidence="1">The sequence shown here is derived from an EMBL/GenBank/DDBJ whole genome shotgun (WGS) entry which is preliminary data.</text>
</comment>
<gene>
    <name evidence="1" type="ORF">HY474_02240</name>
</gene>